<keyword evidence="7 8" id="KW-0472">Membrane</keyword>
<evidence type="ECO:0000256" key="7">
    <source>
        <dbReference type="ARBA" id="ARBA00023136"/>
    </source>
</evidence>
<evidence type="ECO:0000256" key="4">
    <source>
        <dbReference type="ARBA" id="ARBA00022475"/>
    </source>
</evidence>
<feature type="transmembrane region" description="Helical" evidence="8">
    <location>
        <begin position="183"/>
        <end position="204"/>
    </location>
</feature>
<dbReference type="PANTHER" id="PTHR33573:SF57">
    <property type="entry name" value="CASP-LIKE PROTEIN 4B1"/>
    <property type="match status" value="1"/>
</dbReference>
<evidence type="ECO:0000256" key="1">
    <source>
        <dbReference type="ARBA" id="ARBA00004651"/>
    </source>
</evidence>
<evidence type="ECO:0000256" key="6">
    <source>
        <dbReference type="ARBA" id="ARBA00022989"/>
    </source>
</evidence>
<feature type="region of interest" description="Disordered" evidence="9">
    <location>
        <begin position="1"/>
        <end position="49"/>
    </location>
</feature>
<evidence type="ECO:0000256" key="9">
    <source>
        <dbReference type="SAM" id="MobiDB-lite"/>
    </source>
</evidence>
<evidence type="ECO:0000313" key="10">
    <source>
        <dbReference type="EMBL" id="WOH10921.1"/>
    </source>
</evidence>
<keyword evidence="11" id="KW-1185">Reference proteome</keyword>
<reference evidence="10" key="1">
    <citation type="journal article" date="2016" name="Nat. Genet.">
        <title>A high-quality carrot genome assembly provides new insights into carotenoid accumulation and asterid genome evolution.</title>
        <authorList>
            <person name="Iorizzo M."/>
            <person name="Ellison S."/>
            <person name="Senalik D."/>
            <person name="Zeng P."/>
            <person name="Satapoomin P."/>
            <person name="Huang J."/>
            <person name="Bowman M."/>
            <person name="Iovene M."/>
            <person name="Sanseverino W."/>
            <person name="Cavagnaro P."/>
            <person name="Yildiz M."/>
            <person name="Macko-Podgorni A."/>
            <person name="Moranska E."/>
            <person name="Grzebelus E."/>
            <person name="Grzebelus D."/>
            <person name="Ashrafi H."/>
            <person name="Zheng Z."/>
            <person name="Cheng S."/>
            <person name="Spooner D."/>
            <person name="Van Deynze A."/>
            <person name="Simon P."/>
        </authorList>
    </citation>
    <scope>NUCLEOTIDE SEQUENCE</scope>
    <source>
        <tissue evidence="10">Leaf</tissue>
    </source>
</reference>
<keyword evidence="4 8" id="KW-1003">Cell membrane</keyword>
<dbReference type="AlphaFoldDB" id="A0A175YIY7"/>
<proteinExistence type="inferred from homology"/>
<accession>A0A175YIY7</accession>
<keyword evidence="6 8" id="KW-1133">Transmembrane helix</keyword>
<dbReference type="EMBL" id="CP093350">
    <property type="protein sequence ID" value="WOH10921.1"/>
    <property type="molecule type" value="Genomic_DNA"/>
</dbReference>
<evidence type="ECO:0000256" key="2">
    <source>
        <dbReference type="ARBA" id="ARBA00007651"/>
    </source>
</evidence>
<comment type="subunit">
    <text evidence="3 8">Homodimer and heterodimers.</text>
</comment>
<sequence length="215" mass="23059">MANVEDSTNSPENSETLPPSAPPLPPPAPPVVANDVEQGETPSASVTKTPEIRRSWRREDLYKNASLALRVVGLLFSFLALIIMATNKHDGANFVDFDEYSYLLAVAVISTVYTGGQVYLQVHELATGVQTFSHKKLSLCSFIGDQIAAYLLISAGSAAVPITNSLRELEDDYSSGGSLFTDSSSAAIAMAFIAFLFLALSALVSGYKLSRQSYI</sequence>
<feature type="compositionally biased region" description="Pro residues" evidence="9">
    <location>
        <begin position="19"/>
        <end position="30"/>
    </location>
</feature>
<evidence type="ECO:0000256" key="8">
    <source>
        <dbReference type="RuleBase" id="RU361233"/>
    </source>
</evidence>
<feature type="transmembrane region" description="Helical" evidence="8">
    <location>
        <begin position="67"/>
        <end position="85"/>
    </location>
</feature>
<evidence type="ECO:0000256" key="5">
    <source>
        <dbReference type="ARBA" id="ARBA00022692"/>
    </source>
</evidence>
<keyword evidence="5 8" id="KW-0812">Transmembrane</keyword>
<dbReference type="OrthoDB" id="1924823at2759"/>
<feature type="compositionally biased region" description="Polar residues" evidence="9">
    <location>
        <begin position="1"/>
        <end position="16"/>
    </location>
</feature>
<dbReference type="GO" id="GO:0005886">
    <property type="term" value="C:plasma membrane"/>
    <property type="evidence" value="ECO:0007669"/>
    <property type="project" value="UniProtKB-SubCell"/>
</dbReference>
<feature type="transmembrane region" description="Helical" evidence="8">
    <location>
        <begin position="141"/>
        <end position="163"/>
    </location>
</feature>
<name>A0A175YIY7_DAUCS</name>
<dbReference type="PANTHER" id="PTHR33573">
    <property type="entry name" value="CASP-LIKE PROTEIN 4A4"/>
    <property type="match status" value="1"/>
</dbReference>
<comment type="similarity">
    <text evidence="2 8">Belongs to the Casparian strip membrane proteins (CASP) family.</text>
</comment>
<comment type="subcellular location">
    <subcellularLocation>
        <location evidence="1 8">Cell membrane</location>
        <topology evidence="1 8">Multi-pass membrane protein</topology>
    </subcellularLocation>
</comment>
<protein>
    <recommendedName>
        <fullName evidence="8">CASP-like protein</fullName>
    </recommendedName>
</protein>
<dbReference type="Gramene" id="KZM83686">
    <property type="protein sequence ID" value="KZM83686"/>
    <property type="gene ID" value="DCAR_028892"/>
</dbReference>
<dbReference type="OMA" id="WRREHLL"/>
<evidence type="ECO:0000313" key="11">
    <source>
        <dbReference type="Proteomes" id="UP000077755"/>
    </source>
</evidence>
<dbReference type="Gramene" id="KZM83688">
    <property type="protein sequence ID" value="KZM83688"/>
    <property type="gene ID" value="DCAR_028890"/>
</dbReference>
<reference evidence="10" key="2">
    <citation type="submission" date="2022-03" db="EMBL/GenBank/DDBJ databases">
        <title>Draft title - Genomic analysis of global carrot germplasm unveils the trajectory of domestication and the origin of high carotenoid orange carrot.</title>
        <authorList>
            <person name="Iorizzo M."/>
            <person name="Ellison S."/>
            <person name="Senalik D."/>
            <person name="Macko-Podgorni A."/>
            <person name="Grzebelus D."/>
            <person name="Bostan H."/>
            <person name="Rolling W."/>
            <person name="Curaba J."/>
            <person name="Simon P."/>
        </authorList>
    </citation>
    <scope>NUCLEOTIDE SEQUENCE</scope>
    <source>
        <tissue evidence="10">Leaf</tissue>
    </source>
</reference>
<dbReference type="InterPro" id="IPR006702">
    <property type="entry name" value="CASP_dom"/>
</dbReference>
<dbReference type="Proteomes" id="UP000077755">
    <property type="component" value="Chromosome 8"/>
</dbReference>
<organism evidence="10 11">
    <name type="scientific">Daucus carota subsp. sativus</name>
    <name type="common">Carrot</name>
    <dbReference type="NCBI Taxonomy" id="79200"/>
    <lineage>
        <taxon>Eukaryota</taxon>
        <taxon>Viridiplantae</taxon>
        <taxon>Streptophyta</taxon>
        <taxon>Embryophyta</taxon>
        <taxon>Tracheophyta</taxon>
        <taxon>Spermatophyta</taxon>
        <taxon>Magnoliopsida</taxon>
        <taxon>eudicotyledons</taxon>
        <taxon>Gunneridae</taxon>
        <taxon>Pentapetalae</taxon>
        <taxon>asterids</taxon>
        <taxon>campanulids</taxon>
        <taxon>Apiales</taxon>
        <taxon>Apiaceae</taxon>
        <taxon>Apioideae</taxon>
        <taxon>Scandiceae</taxon>
        <taxon>Daucinae</taxon>
        <taxon>Daucus</taxon>
        <taxon>Daucus sect. Daucus</taxon>
    </lineage>
</organism>
<evidence type="ECO:0000256" key="3">
    <source>
        <dbReference type="ARBA" id="ARBA00011489"/>
    </source>
</evidence>
<dbReference type="Pfam" id="PF04535">
    <property type="entry name" value="CASP_dom"/>
    <property type="match status" value="1"/>
</dbReference>
<dbReference type="KEGG" id="dcr:108199138"/>
<feature type="transmembrane region" description="Helical" evidence="8">
    <location>
        <begin position="100"/>
        <end position="120"/>
    </location>
</feature>
<gene>
    <name evidence="10" type="ORF">DCAR_0830398</name>
</gene>